<reference evidence="1" key="2">
    <citation type="journal article" date="2021" name="Microbiome">
        <title>Successional dynamics and alternative stable states in a saline activated sludge microbial community over 9 years.</title>
        <authorList>
            <person name="Wang Y."/>
            <person name="Ye J."/>
            <person name="Ju F."/>
            <person name="Liu L."/>
            <person name="Boyd J.A."/>
            <person name="Deng Y."/>
            <person name="Parks D.H."/>
            <person name="Jiang X."/>
            <person name="Yin X."/>
            <person name="Woodcroft B.J."/>
            <person name="Tyson G.W."/>
            <person name="Hugenholtz P."/>
            <person name="Polz M.F."/>
            <person name="Zhang T."/>
        </authorList>
    </citation>
    <scope>NUCLEOTIDE SEQUENCE</scope>
    <source>
        <strain evidence="1">HKST-UBA02</strain>
    </source>
</reference>
<dbReference type="AlphaFoldDB" id="A0A956NK38"/>
<sequence>MRVRLWAGPSWRTGSLRVGVANGRFGSDEQSLDYVTFPVEFLLKGRRTYFAAGFEFRNLVGISILPDPDHHS</sequence>
<proteinExistence type="predicted"/>
<protein>
    <submittedName>
        <fullName evidence="1">Uncharacterized protein</fullName>
    </submittedName>
</protein>
<comment type="caution">
    <text evidence="1">The sequence shown here is derived from an EMBL/GenBank/DDBJ whole genome shotgun (WGS) entry which is preliminary data.</text>
</comment>
<reference evidence="1" key="1">
    <citation type="submission" date="2020-04" db="EMBL/GenBank/DDBJ databases">
        <authorList>
            <person name="Zhang T."/>
        </authorList>
    </citation>
    <scope>NUCLEOTIDE SEQUENCE</scope>
    <source>
        <strain evidence="1">HKST-UBA02</strain>
    </source>
</reference>
<name>A0A956NK38_UNCEI</name>
<dbReference type="EMBL" id="JAGQHS010000184">
    <property type="protein sequence ID" value="MCA9758549.1"/>
    <property type="molecule type" value="Genomic_DNA"/>
</dbReference>
<accession>A0A956NK38</accession>
<evidence type="ECO:0000313" key="2">
    <source>
        <dbReference type="Proteomes" id="UP000739538"/>
    </source>
</evidence>
<organism evidence="1 2">
    <name type="scientific">Eiseniibacteriota bacterium</name>
    <dbReference type="NCBI Taxonomy" id="2212470"/>
    <lineage>
        <taxon>Bacteria</taxon>
        <taxon>Candidatus Eiseniibacteriota</taxon>
    </lineage>
</organism>
<dbReference type="Proteomes" id="UP000739538">
    <property type="component" value="Unassembled WGS sequence"/>
</dbReference>
<gene>
    <name evidence="1" type="ORF">KDA27_22320</name>
</gene>
<evidence type="ECO:0000313" key="1">
    <source>
        <dbReference type="EMBL" id="MCA9758549.1"/>
    </source>
</evidence>